<dbReference type="RefSeq" id="WP_011383302.1">
    <property type="nucleotide sequence ID" value="NC_007626.1"/>
</dbReference>
<dbReference type="EMBL" id="AP007255">
    <property type="protein sequence ID" value="BAE49664.1"/>
    <property type="molecule type" value="Genomic_DNA"/>
</dbReference>
<dbReference type="SUPFAM" id="SSF103481">
    <property type="entry name" value="Multidrug resistance efflux transporter EmrE"/>
    <property type="match status" value="2"/>
</dbReference>
<evidence type="ECO:0000256" key="1">
    <source>
        <dbReference type="ARBA" id="ARBA00004141"/>
    </source>
</evidence>
<dbReference type="InterPro" id="IPR037185">
    <property type="entry name" value="EmrE-like"/>
</dbReference>
<keyword evidence="7" id="KW-1185">Reference proteome</keyword>
<dbReference type="PANTHER" id="PTHR32322">
    <property type="entry name" value="INNER MEMBRANE TRANSPORTER"/>
    <property type="match status" value="1"/>
</dbReference>
<evidence type="ECO:0000256" key="2">
    <source>
        <dbReference type="ARBA" id="ARBA00022692"/>
    </source>
</evidence>
<dbReference type="InterPro" id="IPR000620">
    <property type="entry name" value="EamA_dom"/>
</dbReference>
<name>Q2W911_PARM1</name>
<keyword evidence="2" id="KW-0812">Transmembrane</keyword>
<reference evidence="6 7" key="1">
    <citation type="journal article" date="2005" name="DNA Res.">
        <title>Complete genome sequence of the facultative anaerobic magnetotactic bacterium Magnetospirillum sp. strain AMB-1.</title>
        <authorList>
            <person name="Matsunaga T."/>
            <person name="Okamura Y."/>
            <person name="Fukuda Y."/>
            <person name="Wahyudi A.T."/>
            <person name="Murase Y."/>
            <person name="Takeyama H."/>
        </authorList>
    </citation>
    <scope>NUCLEOTIDE SEQUENCE [LARGE SCALE GENOMIC DNA]</scope>
    <source>
        <strain evidence="7">ATCC 700264 / AMB-1</strain>
    </source>
</reference>
<protein>
    <submittedName>
        <fullName evidence="6">Permease of the drug/metabolite transporter superfamily</fullName>
    </submittedName>
</protein>
<accession>Q2W911</accession>
<feature type="domain" description="EamA" evidence="5">
    <location>
        <begin position="150"/>
        <end position="283"/>
    </location>
</feature>
<evidence type="ECO:0000256" key="4">
    <source>
        <dbReference type="ARBA" id="ARBA00023136"/>
    </source>
</evidence>
<dbReference type="HOGENOM" id="CLU_033863_20_0_5"/>
<keyword evidence="3" id="KW-1133">Transmembrane helix</keyword>
<evidence type="ECO:0000256" key="3">
    <source>
        <dbReference type="ARBA" id="ARBA00022989"/>
    </source>
</evidence>
<keyword evidence="4" id="KW-0472">Membrane</keyword>
<dbReference type="Proteomes" id="UP000007058">
    <property type="component" value="Chromosome"/>
</dbReference>
<dbReference type="KEGG" id="mag:amb0860"/>
<dbReference type="Gene3D" id="1.10.3730.20">
    <property type="match status" value="1"/>
</dbReference>
<evidence type="ECO:0000313" key="7">
    <source>
        <dbReference type="Proteomes" id="UP000007058"/>
    </source>
</evidence>
<dbReference type="STRING" id="342108.amb0860"/>
<organism evidence="6 7">
    <name type="scientific">Paramagnetospirillum magneticum (strain ATCC 700264 / AMB-1)</name>
    <name type="common">Magnetospirillum magneticum</name>
    <dbReference type="NCBI Taxonomy" id="342108"/>
    <lineage>
        <taxon>Bacteria</taxon>
        <taxon>Pseudomonadati</taxon>
        <taxon>Pseudomonadota</taxon>
        <taxon>Alphaproteobacteria</taxon>
        <taxon>Rhodospirillales</taxon>
        <taxon>Magnetospirillaceae</taxon>
        <taxon>Paramagnetospirillum</taxon>
    </lineage>
</organism>
<feature type="domain" description="EamA" evidence="5">
    <location>
        <begin position="18"/>
        <end position="137"/>
    </location>
</feature>
<comment type="subcellular location">
    <subcellularLocation>
        <location evidence="1">Membrane</location>
        <topology evidence="1">Multi-pass membrane protein</topology>
    </subcellularLocation>
</comment>
<dbReference type="AlphaFoldDB" id="Q2W911"/>
<evidence type="ECO:0000259" key="5">
    <source>
        <dbReference type="Pfam" id="PF00892"/>
    </source>
</evidence>
<dbReference type="InterPro" id="IPR050638">
    <property type="entry name" value="AA-Vitamin_Transporters"/>
</dbReference>
<gene>
    <name evidence="6" type="ordered locus">amb0860</name>
</gene>
<dbReference type="Pfam" id="PF00892">
    <property type="entry name" value="EamA"/>
    <property type="match status" value="2"/>
</dbReference>
<dbReference type="PANTHER" id="PTHR32322:SF9">
    <property type="entry name" value="AMINO-ACID METABOLITE EFFLUX PUMP-RELATED"/>
    <property type="match status" value="1"/>
</dbReference>
<sequence>MAMTAPSRLTPLEWASATLVVTLWGLNFVAVKTALGTLPPFLLTALRFACTALILAPFFRPSRAQLPGILLLALLLGVGHFGLMFFGVAGMDAATAAIVIELSIPFSAILAWAFFGEVLGVWRSLGLAVSFIGVALLAGEPHLPRLTPFIAVVASGFAWALANVVIKRLGAINPLALNGWMAMLASPLLLGLSLATESGQMEALAATGIKGWSGVAYTIVGSTLIAYTLWYRLIARHPMNRVVPFTLLGPVVGLAGGVLLLGEPLTWHKLVGGALTVLGVAVVELLPGRAIHRAEEPEPGT</sequence>
<dbReference type="GO" id="GO:0016020">
    <property type="term" value="C:membrane"/>
    <property type="evidence" value="ECO:0007669"/>
    <property type="project" value="UniProtKB-SubCell"/>
</dbReference>
<proteinExistence type="predicted"/>
<evidence type="ECO:0000313" key="6">
    <source>
        <dbReference type="EMBL" id="BAE49664.1"/>
    </source>
</evidence>